<evidence type="ECO:0000313" key="1">
    <source>
        <dbReference type="EMBL" id="KAJ7216592.1"/>
    </source>
</evidence>
<gene>
    <name evidence="1" type="ORF">GGX14DRAFT_562158</name>
</gene>
<reference evidence="1" key="1">
    <citation type="submission" date="2023-03" db="EMBL/GenBank/DDBJ databases">
        <title>Massive genome expansion in bonnet fungi (Mycena s.s.) driven by repeated elements and novel gene families across ecological guilds.</title>
        <authorList>
            <consortium name="Lawrence Berkeley National Laboratory"/>
            <person name="Harder C.B."/>
            <person name="Miyauchi S."/>
            <person name="Viragh M."/>
            <person name="Kuo A."/>
            <person name="Thoen E."/>
            <person name="Andreopoulos B."/>
            <person name="Lu D."/>
            <person name="Skrede I."/>
            <person name="Drula E."/>
            <person name="Henrissat B."/>
            <person name="Morin E."/>
            <person name="Kohler A."/>
            <person name="Barry K."/>
            <person name="LaButti K."/>
            <person name="Morin E."/>
            <person name="Salamov A."/>
            <person name="Lipzen A."/>
            <person name="Mereny Z."/>
            <person name="Hegedus B."/>
            <person name="Baldrian P."/>
            <person name="Stursova M."/>
            <person name="Weitz H."/>
            <person name="Taylor A."/>
            <person name="Grigoriev I.V."/>
            <person name="Nagy L.G."/>
            <person name="Martin F."/>
            <person name="Kauserud H."/>
        </authorList>
    </citation>
    <scope>NUCLEOTIDE SEQUENCE</scope>
    <source>
        <strain evidence="1">9144</strain>
    </source>
</reference>
<sequence length="91" mass="10343">MPFMVLENPQVLAIGDVIGLIFDYFVSVDQLFKDQPVTNPPTTAGAESLPTNILIAACVRYVKEYGFKFNRKFYKYNPVNRNRSTHTPDAK</sequence>
<evidence type="ECO:0000313" key="2">
    <source>
        <dbReference type="Proteomes" id="UP001219525"/>
    </source>
</evidence>
<keyword evidence="2" id="KW-1185">Reference proteome</keyword>
<comment type="caution">
    <text evidence="1">The sequence shown here is derived from an EMBL/GenBank/DDBJ whole genome shotgun (WGS) entry which is preliminary data.</text>
</comment>
<dbReference type="Proteomes" id="UP001219525">
    <property type="component" value="Unassembled WGS sequence"/>
</dbReference>
<dbReference type="AlphaFoldDB" id="A0AAD6VLQ4"/>
<proteinExistence type="predicted"/>
<accession>A0AAD6VLQ4</accession>
<name>A0AAD6VLQ4_9AGAR</name>
<organism evidence="1 2">
    <name type="scientific">Mycena pura</name>
    <dbReference type="NCBI Taxonomy" id="153505"/>
    <lineage>
        <taxon>Eukaryota</taxon>
        <taxon>Fungi</taxon>
        <taxon>Dikarya</taxon>
        <taxon>Basidiomycota</taxon>
        <taxon>Agaricomycotina</taxon>
        <taxon>Agaricomycetes</taxon>
        <taxon>Agaricomycetidae</taxon>
        <taxon>Agaricales</taxon>
        <taxon>Marasmiineae</taxon>
        <taxon>Mycenaceae</taxon>
        <taxon>Mycena</taxon>
    </lineage>
</organism>
<protein>
    <submittedName>
        <fullName evidence="1">Uncharacterized protein</fullName>
    </submittedName>
</protein>
<dbReference type="EMBL" id="JARJCW010000015">
    <property type="protein sequence ID" value="KAJ7216592.1"/>
    <property type="molecule type" value="Genomic_DNA"/>
</dbReference>